<feature type="transmembrane region" description="Helical" evidence="12">
    <location>
        <begin position="87"/>
        <end position="108"/>
    </location>
</feature>
<dbReference type="InterPro" id="IPR017850">
    <property type="entry name" value="Alkaline_phosphatase_core_sf"/>
</dbReference>
<evidence type="ECO:0000313" key="14">
    <source>
        <dbReference type="EMBL" id="MBM7589014.1"/>
    </source>
</evidence>
<accession>A0A938XVS8</accession>
<evidence type="ECO:0000256" key="12">
    <source>
        <dbReference type="SAM" id="Phobius"/>
    </source>
</evidence>
<feature type="domain" description="Sulfatase N-terminal" evidence="13">
    <location>
        <begin position="199"/>
        <end position="490"/>
    </location>
</feature>
<evidence type="ECO:0000256" key="9">
    <source>
        <dbReference type="PIRSR" id="PIRSR005091-1"/>
    </source>
</evidence>
<dbReference type="CDD" id="cd16015">
    <property type="entry name" value="LTA_synthase"/>
    <property type="match status" value="1"/>
</dbReference>
<evidence type="ECO:0000256" key="5">
    <source>
        <dbReference type="ARBA" id="ARBA00022692"/>
    </source>
</evidence>
<feature type="binding site" evidence="11">
    <location>
        <position position="207"/>
    </location>
    <ligand>
        <name>Mn(2+)</name>
        <dbReference type="ChEBI" id="CHEBI:29035"/>
    </ligand>
</feature>
<dbReference type="GO" id="GO:0005886">
    <property type="term" value="C:plasma membrane"/>
    <property type="evidence" value="ECO:0007669"/>
    <property type="project" value="UniProtKB-SubCell"/>
</dbReference>
<dbReference type="Gene3D" id="3.40.720.10">
    <property type="entry name" value="Alkaline Phosphatase, subunit A"/>
    <property type="match status" value="1"/>
</dbReference>
<keyword evidence="5 12" id="KW-0812">Transmembrane</keyword>
<feature type="transmembrane region" description="Helical" evidence="12">
    <location>
        <begin position="120"/>
        <end position="139"/>
    </location>
</feature>
<dbReference type="Proteomes" id="UP000717624">
    <property type="component" value="Unassembled WGS sequence"/>
</dbReference>
<dbReference type="InterPro" id="IPR000917">
    <property type="entry name" value="Sulfatase_N"/>
</dbReference>
<feature type="binding site" evidence="11">
    <location>
        <position position="425"/>
    </location>
    <ligand>
        <name>Mn(2+)</name>
        <dbReference type="ChEBI" id="CHEBI:29035"/>
    </ligand>
</feature>
<evidence type="ECO:0000256" key="11">
    <source>
        <dbReference type="PIRSR" id="PIRSR005091-3"/>
    </source>
</evidence>
<evidence type="ECO:0000256" key="7">
    <source>
        <dbReference type="ARBA" id="ARBA00023136"/>
    </source>
</evidence>
<dbReference type="PIRSF" id="PIRSF005091">
    <property type="entry name" value="Mmb_sulf_HI1246"/>
    <property type="match status" value="1"/>
</dbReference>
<dbReference type="SUPFAM" id="SSF53649">
    <property type="entry name" value="Alkaline phosphatase-like"/>
    <property type="match status" value="1"/>
</dbReference>
<feature type="active site" evidence="9">
    <location>
        <position position="249"/>
    </location>
</feature>
<comment type="similarity">
    <text evidence="3 8">Belongs to the LTA synthase family.</text>
</comment>
<evidence type="ECO:0000256" key="10">
    <source>
        <dbReference type="PIRSR" id="PIRSR005091-2"/>
    </source>
</evidence>
<evidence type="ECO:0000259" key="13">
    <source>
        <dbReference type="Pfam" id="PF00884"/>
    </source>
</evidence>
<reference evidence="14" key="1">
    <citation type="submission" date="2021-01" db="EMBL/GenBank/DDBJ databases">
        <title>Genomic Encyclopedia of Type Strains, Phase IV (KMG-IV): sequencing the most valuable type-strain genomes for metagenomic binning, comparative biology and taxonomic classification.</title>
        <authorList>
            <person name="Goeker M."/>
        </authorList>
    </citation>
    <scope>NUCLEOTIDE SEQUENCE</scope>
    <source>
        <strain evidence="14">DSM 25523</strain>
    </source>
</reference>
<comment type="subcellular location">
    <subcellularLocation>
        <location evidence="1">Cell membrane</location>
        <topology evidence="1">Multi-pass membrane protein</topology>
    </subcellularLocation>
</comment>
<dbReference type="PANTHER" id="PTHR47371">
    <property type="entry name" value="LIPOTEICHOIC ACID SYNTHASE"/>
    <property type="match status" value="1"/>
</dbReference>
<evidence type="ECO:0000256" key="8">
    <source>
        <dbReference type="PIRNR" id="PIRNR005091"/>
    </source>
</evidence>
<dbReference type="Gene3D" id="3.30.1120.170">
    <property type="match status" value="1"/>
</dbReference>
<evidence type="ECO:0000256" key="2">
    <source>
        <dbReference type="ARBA" id="ARBA00004936"/>
    </source>
</evidence>
<feature type="binding site" evidence="11">
    <location>
        <position position="249"/>
    </location>
    <ligand>
        <name>Mn(2+)</name>
        <dbReference type="ChEBI" id="CHEBI:29035"/>
    </ligand>
</feature>
<dbReference type="GO" id="GO:0016740">
    <property type="term" value="F:transferase activity"/>
    <property type="evidence" value="ECO:0007669"/>
    <property type="project" value="UniProtKB-KW"/>
</dbReference>
<organism evidence="14 15">
    <name type="scientific">Brevibacillus fulvus</name>
    <dbReference type="NCBI Taxonomy" id="1125967"/>
    <lineage>
        <taxon>Bacteria</taxon>
        <taxon>Bacillati</taxon>
        <taxon>Bacillota</taxon>
        <taxon>Bacilli</taxon>
        <taxon>Bacillales</taxon>
        <taxon>Paenibacillaceae</taxon>
        <taxon>Brevibacillus</taxon>
    </lineage>
</organism>
<dbReference type="InterPro" id="IPR050448">
    <property type="entry name" value="OpgB/LTA_synthase_biosynth"/>
</dbReference>
<comment type="pathway">
    <text evidence="2">Cell wall biogenesis; lipoteichoic acid biosynthesis.</text>
</comment>
<evidence type="ECO:0000256" key="4">
    <source>
        <dbReference type="ARBA" id="ARBA00022475"/>
    </source>
</evidence>
<evidence type="ECO:0000256" key="6">
    <source>
        <dbReference type="ARBA" id="ARBA00022989"/>
    </source>
</evidence>
<keyword evidence="14" id="KW-0808">Transferase</keyword>
<name>A0A938XVS8_9BACL</name>
<dbReference type="PANTHER" id="PTHR47371:SF3">
    <property type="entry name" value="PHOSPHOGLYCEROL TRANSFERASE I"/>
    <property type="match status" value="1"/>
</dbReference>
<keyword evidence="6 12" id="KW-1133">Transmembrane helix</keyword>
<feature type="transmembrane region" description="Helical" evidence="12">
    <location>
        <begin position="6"/>
        <end position="28"/>
    </location>
</feature>
<feature type="binding site" evidence="11">
    <location>
        <position position="424"/>
    </location>
    <ligand>
        <name>Mn(2+)</name>
        <dbReference type="ChEBI" id="CHEBI:29035"/>
    </ligand>
</feature>
<dbReference type="GO" id="GO:0046872">
    <property type="term" value="F:metal ion binding"/>
    <property type="evidence" value="ECO:0007669"/>
    <property type="project" value="UniProtKB-KW"/>
</dbReference>
<sequence length="572" mass="65020">MFQGEVSFISFLFDSLFLFVVTLAFEFLPKQWKNYPYLLINLLASTFFLGITMYYDFFGKMVNYYALLQLGQVGGIQGSVFSLLKPIYSLFYVDILLLGLSGFSKRVIGYTRLRLRKLSLAIVLLALVFVLSGSFVMIGHAESSSALDHGIFYYEAEQVLAKTAFKKQRKITFTNADIQKIKGTDPIVNPQYFGVAKDKNVIMIQLESFQNFLIGLKINGQEVTPNLNQLVKESYYFPRFFSQIGQGNTSDAEFIVNSSLYPLENGGISQVYGNKAFPSLPRLLNASGYWTATFHPNDVSFWNRDDLYPALGFSTYFDDDFFGKEDLVGMGASDEVLYRKTAGELQKHRGQKFYAHLISLSSHHPFEIPSAKLDSFTLPPDYSGTFLENYLLATHYADRALGQFIDQLKQDQLWDDTLFVVYGDHFGFPLDQANKRKSLVTSMLGRDYTIRDVFNVPFIVKVPHQQTGEVRENVGGQVDVLPTLANLLGIPLDKQIHFGTDLLNSHRNLLGERFYMPEGSFINDHVIHVDGKQPYNVPLDEQGIGYEPAEDKQRIQQLLKMSEEYMDALPEH</sequence>
<evidence type="ECO:0000313" key="15">
    <source>
        <dbReference type="Proteomes" id="UP000717624"/>
    </source>
</evidence>
<keyword evidence="7 8" id="KW-0472">Membrane</keyword>
<dbReference type="AlphaFoldDB" id="A0A938XVS8"/>
<evidence type="ECO:0000256" key="3">
    <source>
        <dbReference type="ARBA" id="ARBA00009983"/>
    </source>
</evidence>
<dbReference type="Pfam" id="PF00884">
    <property type="entry name" value="Sulfatase"/>
    <property type="match status" value="1"/>
</dbReference>
<keyword evidence="10" id="KW-0464">Manganese</keyword>
<keyword evidence="10" id="KW-0479">Metal-binding</keyword>
<gene>
    <name evidence="14" type="ORF">JOD01_000600</name>
</gene>
<protein>
    <submittedName>
        <fullName evidence="14">Phosphoglycerol transferase MdoB-like AlkP superfamily enzyme</fullName>
    </submittedName>
</protein>
<feature type="binding site" evidence="10">
    <location>
        <position position="363"/>
    </location>
    <ligand>
        <name>substrate</name>
    </ligand>
</feature>
<dbReference type="RefSeq" id="WP_204516713.1">
    <property type="nucleotide sequence ID" value="NZ_BAABIN010000009.1"/>
</dbReference>
<keyword evidence="4 8" id="KW-1003">Cell membrane</keyword>
<keyword evidence="15" id="KW-1185">Reference proteome</keyword>
<feature type="transmembrane region" description="Helical" evidence="12">
    <location>
        <begin position="35"/>
        <end position="55"/>
    </location>
</feature>
<comment type="caution">
    <text evidence="14">The sequence shown here is derived from an EMBL/GenBank/DDBJ whole genome shotgun (WGS) entry which is preliminary data.</text>
</comment>
<evidence type="ECO:0000256" key="1">
    <source>
        <dbReference type="ARBA" id="ARBA00004651"/>
    </source>
</evidence>
<proteinExistence type="inferred from homology"/>
<dbReference type="EMBL" id="JAFBEB010000001">
    <property type="protein sequence ID" value="MBM7589014.1"/>
    <property type="molecule type" value="Genomic_DNA"/>
</dbReference>
<dbReference type="InterPro" id="IPR012160">
    <property type="entry name" value="LtaS-like"/>
</dbReference>